<accession>A0ABR2B3Y8</accession>
<keyword evidence="2" id="KW-1185">Reference proteome</keyword>
<dbReference type="Proteomes" id="UP001472677">
    <property type="component" value="Unassembled WGS sequence"/>
</dbReference>
<sequence>MAATSSSSSPCPSPRTVSLTLIINPKSNMLLFATSGKEFVDFLFYIMSLPVGTMIRLLGKQGMVGCIGNIYGSIEILDNSYMLSAAHKDMLLKPMLTSYLGNAAFLLPSMESSTYTNLYKCQSCSCLNVAVVPGSRCPTDGHNNDSHNSMNQNLTFVNPTNKDLNLGDDGGFVERFPYMVMDDLSVIPISLQSILTLFDKFTVSNGCVEEKDVVVGVNECVELLRASMQSKAVLSAVFLGKK</sequence>
<dbReference type="InterPro" id="IPR007750">
    <property type="entry name" value="DUF674"/>
</dbReference>
<dbReference type="Pfam" id="PF05056">
    <property type="entry name" value="DUF674"/>
    <property type="match status" value="1"/>
</dbReference>
<dbReference type="PANTHER" id="PTHR33103:SF110">
    <property type="entry name" value="DUF674 FAMILY PROTEIN"/>
    <property type="match status" value="1"/>
</dbReference>
<dbReference type="EMBL" id="JBBPBM010000185">
    <property type="protein sequence ID" value="KAK8501557.1"/>
    <property type="molecule type" value="Genomic_DNA"/>
</dbReference>
<comment type="caution">
    <text evidence="1">The sequence shown here is derived from an EMBL/GenBank/DDBJ whole genome shotgun (WGS) entry which is preliminary data.</text>
</comment>
<dbReference type="PANTHER" id="PTHR33103">
    <property type="entry name" value="OS01G0153900 PROTEIN"/>
    <property type="match status" value="1"/>
</dbReference>
<name>A0ABR2B3Y8_9ROSI</name>
<reference evidence="1 2" key="1">
    <citation type="journal article" date="2024" name="G3 (Bethesda)">
        <title>Genome assembly of Hibiscus sabdariffa L. provides insights into metabolisms of medicinal natural products.</title>
        <authorList>
            <person name="Kim T."/>
        </authorList>
    </citation>
    <scope>NUCLEOTIDE SEQUENCE [LARGE SCALE GENOMIC DNA]</scope>
    <source>
        <strain evidence="1">TK-2024</strain>
        <tissue evidence="1">Old leaves</tissue>
    </source>
</reference>
<protein>
    <submittedName>
        <fullName evidence="1">Uncharacterized protein</fullName>
    </submittedName>
</protein>
<evidence type="ECO:0000313" key="1">
    <source>
        <dbReference type="EMBL" id="KAK8501557.1"/>
    </source>
</evidence>
<organism evidence="1 2">
    <name type="scientific">Hibiscus sabdariffa</name>
    <name type="common">roselle</name>
    <dbReference type="NCBI Taxonomy" id="183260"/>
    <lineage>
        <taxon>Eukaryota</taxon>
        <taxon>Viridiplantae</taxon>
        <taxon>Streptophyta</taxon>
        <taxon>Embryophyta</taxon>
        <taxon>Tracheophyta</taxon>
        <taxon>Spermatophyta</taxon>
        <taxon>Magnoliopsida</taxon>
        <taxon>eudicotyledons</taxon>
        <taxon>Gunneridae</taxon>
        <taxon>Pentapetalae</taxon>
        <taxon>rosids</taxon>
        <taxon>malvids</taxon>
        <taxon>Malvales</taxon>
        <taxon>Malvaceae</taxon>
        <taxon>Malvoideae</taxon>
        <taxon>Hibiscus</taxon>
    </lineage>
</organism>
<gene>
    <name evidence="1" type="ORF">V6N12_057888</name>
</gene>
<proteinExistence type="predicted"/>
<evidence type="ECO:0000313" key="2">
    <source>
        <dbReference type="Proteomes" id="UP001472677"/>
    </source>
</evidence>